<dbReference type="Proteomes" id="UP000526625">
    <property type="component" value="Unassembled WGS sequence"/>
</dbReference>
<evidence type="ECO:0000259" key="5">
    <source>
        <dbReference type="SMART" id="SM00062"/>
    </source>
</evidence>
<evidence type="ECO:0000313" key="9">
    <source>
        <dbReference type="Proteomes" id="UP000526625"/>
    </source>
</evidence>
<dbReference type="PANTHER" id="PTHR30085">
    <property type="entry name" value="AMINO ACID ABC TRANSPORTER PERMEASE"/>
    <property type="match status" value="1"/>
</dbReference>
<evidence type="ECO:0000313" key="8">
    <source>
        <dbReference type="Proteomes" id="UP000471190"/>
    </source>
</evidence>
<dbReference type="Proteomes" id="UP000471190">
    <property type="component" value="Unassembled WGS sequence"/>
</dbReference>
<sequence length="336" mass="35658">MKVLFLALGICVIATAAMAGPTLDKTKGAGTLRCGVSTGLAGFGAPDGKGAWAGLDVDVCRAVAAGVLGDATKVTFVPLTSSQRFPAIQSGEVDVLSRNSTHTLSRDTDLGLNFAPATFYDGQGFLVKSSLGVTSAKGLDGASVCVEPGSTAELNIQDYARKVGITLNPIVIDNQANIEQAFFSGRCDAYSTDKSSLAASRASKASNPADYVILPETISKEPLAPVVRHGDDEWLDIVDWTVWLLFTAEEKGVTSQNVDEMLKSSDPEVQRILGVVPGMGKALHLDDKWGYNVIKQVGNYSEIFNRNVGPDTPLKLERGLNKLWSDGGLMYSPPFI</sequence>
<feature type="chain" id="PRO_5026704292" evidence="4">
    <location>
        <begin position="20"/>
        <end position="336"/>
    </location>
</feature>
<dbReference type="AlphaFoldDB" id="A0A6P1CE45"/>
<dbReference type="SMART" id="SM00062">
    <property type="entry name" value="PBPb"/>
    <property type="match status" value="1"/>
</dbReference>
<dbReference type="EMBL" id="JAADZA010000065">
    <property type="protein sequence ID" value="NEV15117.1"/>
    <property type="molecule type" value="Genomic_DNA"/>
</dbReference>
<evidence type="ECO:0000256" key="1">
    <source>
        <dbReference type="ARBA" id="ARBA00010333"/>
    </source>
</evidence>
<dbReference type="InterPro" id="IPR051455">
    <property type="entry name" value="Bact_solute-bind_prot3"/>
</dbReference>
<keyword evidence="3 4" id="KW-0732">Signal</keyword>
<dbReference type="InterPro" id="IPR001638">
    <property type="entry name" value="Solute-binding_3/MltF_N"/>
</dbReference>
<organism evidence="7 8">
    <name type="scientific">Rhizobium tropici</name>
    <dbReference type="NCBI Taxonomy" id="398"/>
    <lineage>
        <taxon>Bacteria</taxon>
        <taxon>Pseudomonadati</taxon>
        <taxon>Pseudomonadota</taxon>
        <taxon>Alphaproteobacteria</taxon>
        <taxon>Hyphomicrobiales</taxon>
        <taxon>Rhizobiaceae</taxon>
        <taxon>Rhizobium/Agrobacterium group</taxon>
        <taxon>Rhizobium</taxon>
    </lineage>
</organism>
<dbReference type="GO" id="GO:0006865">
    <property type="term" value="P:amino acid transport"/>
    <property type="evidence" value="ECO:0007669"/>
    <property type="project" value="TreeGrafter"/>
</dbReference>
<accession>A0A6P1CE45</accession>
<dbReference type="CDD" id="cd13692">
    <property type="entry name" value="PBP2_BztA"/>
    <property type="match status" value="1"/>
</dbReference>
<dbReference type="Pfam" id="PF00497">
    <property type="entry name" value="SBP_bac_3"/>
    <property type="match status" value="1"/>
</dbReference>
<protein>
    <submittedName>
        <fullName evidence="7">Amino acid ABC transporter substrate-binding protein</fullName>
    </submittedName>
    <submittedName>
        <fullName evidence="6">General L-amino acid transport system substrate-binding protein</fullName>
    </submittedName>
</protein>
<reference evidence="7 8" key="1">
    <citation type="submission" date="2020-02" db="EMBL/GenBank/DDBJ databases">
        <title>Draft genome sequence of Rhizobium tropici.</title>
        <authorList>
            <person name="Khayi S."/>
            <person name="Jemo M."/>
        </authorList>
    </citation>
    <scope>NUCLEOTIDE SEQUENCE [LARGE SCALE GENOMIC DNA]</scope>
    <source>
        <strain evidence="7 8">A12</strain>
    </source>
</reference>
<dbReference type="SUPFAM" id="SSF53850">
    <property type="entry name" value="Periplasmic binding protein-like II"/>
    <property type="match status" value="1"/>
</dbReference>
<evidence type="ECO:0000313" key="7">
    <source>
        <dbReference type="EMBL" id="NEV15117.1"/>
    </source>
</evidence>
<proteinExistence type="inferred from homology"/>
<dbReference type="PANTHER" id="PTHR30085:SF7">
    <property type="entry name" value="AMINO-ACID ABC TRANSPORTER-BINDING PROTEIN YHDW-RELATED"/>
    <property type="match status" value="1"/>
</dbReference>
<reference evidence="6 9" key="2">
    <citation type="submission" date="2020-08" db="EMBL/GenBank/DDBJ databases">
        <title>Genomic Encyclopedia of Type Strains, Phase IV (KMG-V): Genome sequencing to study the core and pangenomes of soil and plant-associated prokaryotes.</title>
        <authorList>
            <person name="Whitman W."/>
        </authorList>
    </citation>
    <scope>NUCLEOTIDE SEQUENCE [LARGE SCALE GENOMIC DNA]</scope>
    <source>
        <strain evidence="6 9">SEMIA 4059</strain>
    </source>
</reference>
<keyword evidence="2" id="KW-0813">Transport</keyword>
<feature type="signal peptide" evidence="4">
    <location>
        <begin position="1"/>
        <end position="19"/>
    </location>
</feature>
<dbReference type="EMBL" id="JACHBF010000039">
    <property type="protein sequence ID" value="MBB6495745.1"/>
    <property type="molecule type" value="Genomic_DNA"/>
</dbReference>
<name>A0A6P1CE45_RHITR</name>
<evidence type="ECO:0000256" key="4">
    <source>
        <dbReference type="SAM" id="SignalP"/>
    </source>
</evidence>
<feature type="domain" description="Solute-binding protein family 3/N-terminal" evidence="5">
    <location>
        <begin position="31"/>
        <end position="265"/>
    </location>
</feature>
<dbReference type="Gene3D" id="3.40.190.10">
    <property type="entry name" value="Periplasmic binding protein-like II"/>
    <property type="match status" value="2"/>
</dbReference>
<keyword evidence="9" id="KW-1185">Reference proteome</keyword>
<evidence type="ECO:0000256" key="2">
    <source>
        <dbReference type="ARBA" id="ARBA00022448"/>
    </source>
</evidence>
<dbReference type="RefSeq" id="WP_015342155.1">
    <property type="nucleotide sequence ID" value="NZ_JAADZA010000065.1"/>
</dbReference>
<evidence type="ECO:0000313" key="6">
    <source>
        <dbReference type="EMBL" id="MBB6495745.1"/>
    </source>
</evidence>
<evidence type="ECO:0000256" key="3">
    <source>
        <dbReference type="ARBA" id="ARBA00022729"/>
    </source>
</evidence>
<comment type="caution">
    <text evidence="7">The sequence shown here is derived from an EMBL/GenBank/DDBJ whole genome shotgun (WGS) entry which is preliminary data.</text>
</comment>
<comment type="similarity">
    <text evidence="1">Belongs to the bacterial solute-binding protein 3 family.</text>
</comment>
<gene>
    <name evidence="6" type="ORF">GGD45_006211</name>
    <name evidence="7" type="ORF">GXW80_29560</name>
</gene>